<keyword evidence="3" id="KW-1185">Reference proteome</keyword>
<evidence type="ECO:0000313" key="2">
    <source>
        <dbReference type="EMBL" id="CDR31078.1"/>
    </source>
</evidence>
<dbReference type="OrthoDB" id="384162at2"/>
<dbReference type="EMBL" id="LK028559">
    <property type="protein sequence ID" value="CDR31078.1"/>
    <property type="molecule type" value="Genomic_DNA"/>
</dbReference>
<feature type="transmembrane region" description="Helical" evidence="1">
    <location>
        <begin position="483"/>
        <end position="501"/>
    </location>
</feature>
<gene>
    <name evidence="2" type="ORF">Aocu_10050</name>
</gene>
<dbReference type="Proteomes" id="UP000032434">
    <property type="component" value="Chromosome 1"/>
</dbReference>
<dbReference type="InParanoid" id="A0A061AB48"/>
<feature type="transmembrane region" description="Helical" evidence="1">
    <location>
        <begin position="26"/>
        <end position="46"/>
    </location>
</feature>
<dbReference type="STRING" id="35623.Aocu_10050"/>
<reference evidence="3" key="1">
    <citation type="submission" date="2014-05" db="EMBL/GenBank/DDBJ databases">
        <authorList>
            <person name="Kube M."/>
        </authorList>
    </citation>
    <scope>NUCLEOTIDE SEQUENCE [LARGE SCALE GENOMIC DNA]</scope>
</reference>
<accession>A0A061AB48</accession>
<keyword evidence="1" id="KW-0472">Membrane</keyword>
<feature type="transmembrane region" description="Helical" evidence="1">
    <location>
        <begin position="575"/>
        <end position="598"/>
    </location>
</feature>
<feature type="transmembrane region" description="Helical" evidence="1">
    <location>
        <begin position="513"/>
        <end position="536"/>
    </location>
</feature>
<keyword evidence="1" id="KW-0812">Transmembrane</keyword>
<evidence type="ECO:0000313" key="3">
    <source>
        <dbReference type="Proteomes" id="UP000032434"/>
    </source>
</evidence>
<dbReference type="KEGG" id="aoc:Aocu_10050"/>
<name>A0A061AB48_9MOLU</name>
<sequence>MASITKDGFLNVKGKKHQIVDLIQDLSFVSGTYIVSFLQGIGLSVPRKLRMAVLKRVLKDVVDKTIEERKTLADEMGYRLTWFQKYTDSQLVNLLDWYKSTSLNNKYLMDFWSALLAYMVESGVSDQELEKLFGHATLEAKKQSRPQARLFNDEINAVLYDNPGEIDGVTQEQFRPVTYKATTLSELRAIGDKYNAPIPKRLKKKEVFDVIIDKLKEKNELTPQLEEKLKGQNIILLERFAKDHDIKVSTELKKEEIIEFILSNAQETRASYFVPQSLDVYETIDEEPKEEIKEPIVPPVIETKIEPQVKEETPVEPVKTPEVVSEKIIEKQVVVSSGIDYKPELNRLAEAFEKLAQAFSEKEFTIKVDNHIESVERPVVAEKQVEEKEERRPLNTNLMVNPEVIVKELLKDDESDIPSFEETEEKVVEKAVLSTGYRKFILVLAGFISLIFAAAFTTVALAVNQIIQLPAEIDLSIIPLDSLMTMIIASVLAAINLVAFIRFVFMKPTKKGIITWAIILLITGSLIAGFIAFFGIKKVYVLPKEEPKDDAGRIIEAIQSMQTEKPQQKRYKMNVLLKIFLILFITAAIIFAGLYAMWRLGITYGYENIPFIGPFLRDSVIIPLFGSAHEMAS</sequence>
<keyword evidence="1" id="KW-1133">Transmembrane helix</keyword>
<dbReference type="PATRIC" id="fig|35623.3.peg.1005"/>
<organism evidence="2 3">
    <name type="scientific">Acholeplasma oculi</name>
    <dbReference type="NCBI Taxonomy" id="35623"/>
    <lineage>
        <taxon>Bacteria</taxon>
        <taxon>Bacillati</taxon>
        <taxon>Mycoplasmatota</taxon>
        <taxon>Mollicutes</taxon>
        <taxon>Acholeplasmatales</taxon>
        <taxon>Acholeplasmataceae</taxon>
        <taxon>Acholeplasma</taxon>
    </lineage>
</organism>
<proteinExistence type="predicted"/>
<protein>
    <submittedName>
        <fullName evidence="2">Uncharacterized protein</fullName>
    </submittedName>
</protein>
<evidence type="ECO:0000256" key="1">
    <source>
        <dbReference type="SAM" id="Phobius"/>
    </source>
</evidence>
<dbReference type="AlphaFoldDB" id="A0A061AB48"/>
<feature type="transmembrane region" description="Helical" evidence="1">
    <location>
        <begin position="440"/>
        <end position="463"/>
    </location>
</feature>
<dbReference type="HOGENOM" id="CLU_432551_0_0_14"/>
<dbReference type="RefSeq" id="WP_045749535.1">
    <property type="nucleotide sequence ID" value="NZ_FUZK01000001.1"/>
</dbReference>